<dbReference type="AlphaFoldDB" id="A0AAP9WE35"/>
<evidence type="ECO:0000313" key="2">
    <source>
        <dbReference type="Proteomes" id="UP000663124"/>
    </source>
</evidence>
<reference evidence="1" key="1">
    <citation type="submission" date="2019-09" db="EMBL/GenBank/DDBJ databases">
        <title>Comparative Genomics of Leptospira interrogans Reveals Genome Plasticity - A Common Adaptive Strategy for Survival in Various Hosts.</title>
        <authorList>
            <person name="Ramli S.R."/>
            <person name="Bunk B."/>
            <person name="Goris M."/>
            <person name="Bhuju S."/>
            <person name="Jarek M."/>
            <person name="Sproer C."/>
            <person name="Mustakim S."/>
            <person name="Strommenger B."/>
            <person name="Pessler F."/>
        </authorList>
    </citation>
    <scope>NUCLEOTIDE SEQUENCE</scope>
    <source>
        <strain evidence="1">782</strain>
    </source>
</reference>
<protein>
    <submittedName>
        <fullName evidence="1">Uncharacterized protein</fullName>
    </submittedName>
</protein>
<accession>A0AAP9WE35</accession>
<dbReference type="EMBL" id="CP043884">
    <property type="protein sequence ID" value="QOI43634.1"/>
    <property type="molecule type" value="Genomic_DNA"/>
</dbReference>
<name>A0AAP9WE35_LEPIR</name>
<proteinExistence type="predicted"/>
<evidence type="ECO:0000313" key="1">
    <source>
        <dbReference type="EMBL" id="QOI43634.1"/>
    </source>
</evidence>
<organism evidence="1 2">
    <name type="scientific">Leptospira interrogans serovar Canicola</name>
    <dbReference type="NCBI Taxonomy" id="211880"/>
    <lineage>
        <taxon>Bacteria</taxon>
        <taxon>Pseudomonadati</taxon>
        <taxon>Spirochaetota</taxon>
        <taxon>Spirochaetia</taxon>
        <taxon>Leptospirales</taxon>
        <taxon>Leptospiraceae</taxon>
        <taxon>Leptospira</taxon>
    </lineage>
</organism>
<dbReference type="Proteomes" id="UP000663124">
    <property type="component" value="Chromosome 1"/>
</dbReference>
<gene>
    <name evidence="1" type="ORF">Lepto782_16185</name>
</gene>
<sequence>MLDAIFENLHILVKSTIHFGYYFHTSGAVKNSKKQKKWLKNLEYQLYNKREFNVRHLFYKT</sequence>